<evidence type="ECO:0000256" key="1">
    <source>
        <dbReference type="ARBA" id="ARBA00034120"/>
    </source>
</evidence>
<name>D5C3P0_NITHN</name>
<keyword evidence="2" id="KW-0695">RNA-directed DNA polymerase</keyword>
<dbReference type="GO" id="GO:0003964">
    <property type="term" value="F:RNA-directed DNA polymerase activity"/>
    <property type="evidence" value="ECO:0007669"/>
    <property type="project" value="UniProtKB-KW"/>
</dbReference>
<dbReference type="STRING" id="472759.Nhal_1900"/>
<dbReference type="EMBL" id="CP001798">
    <property type="protein sequence ID" value="ADE15012.1"/>
    <property type="molecule type" value="Genomic_DNA"/>
</dbReference>
<keyword evidence="3" id="KW-1185">Reference proteome</keyword>
<keyword evidence="2" id="KW-0548">Nucleotidyltransferase</keyword>
<proteinExistence type="inferred from homology"/>
<dbReference type="InterPro" id="IPR051083">
    <property type="entry name" value="GrpII_Intron_Splice-Mob/Def"/>
</dbReference>
<keyword evidence="2" id="KW-0808">Transferase</keyword>
<sequence length="163" mass="18190">MGDMKGRRVRKRTSNWEAEVKLWGPGAKADSPVASQGTESPMFGVDLMEAICERDNLRRALKRVRANRGSPGTDGMGVEELADYLRVHWPSIKEQLLAGDYPPQPVKRVAIPKPGKRGEIRQLGIPCVMDRFIQQAILQVLQPRWDASFSEQSYGFGGVQITV</sequence>
<dbReference type="RefSeq" id="WP_013032880.1">
    <property type="nucleotide sequence ID" value="NC_013960.1"/>
</dbReference>
<protein>
    <submittedName>
        <fullName evidence="2">Retron-type reverse transcriptase-like protein</fullName>
    </submittedName>
</protein>
<comment type="similarity">
    <text evidence="1">Belongs to the bacterial reverse transcriptase family.</text>
</comment>
<dbReference type="AlphaFoldDB" id="D5C3P0"/>
<dbReference type="KEGG" id="nhl:Nhal_1900"/>
<reference evidence="3" key="1">
    <citation type="submission" date="2010-04" db="EMBL/GenBank/DDBJ databases">
        <title>Complete genome sequence of Nitrosococcus halophilus Nc4, a salt-adapted, aerobic obligate ammonia-oxidizing sulfur purple bacterium.</title>
        <authorList>
            <consortium name="US DOE Joint Genome Institute"/>
            <person name="Campbell M.A."/>
            <person name="Malfatti S.A."/>
            <person name="Chain P.S.G."/>
            <person name="Heidelberg J.F."/>
            <person name="Ward B.B."/>
            <person name="Klotz M.G."/>
        </authorList>
    </citation>
    <scope>NUCLEOTIDE SEQUENCE [LARGE SCALE GENOMIC DNA]</scope>
    <source>
        <strain evidence="3">Nc4</strain>
    </source>
</reference>
<dbReference type="PANTHER" id="PTHR34047:SF8">
    <property type="entry name" value="PROTEIN YKFC"/>
    <property type="match status" value="1"/>
</dbReference>
<evidence type="ECO:0000313" key="2">
    <source>
        <dbReference type="EMBL" id="ADE15012.1"/>
    </source>
</evidence>
<evidence type="ECO:0000313" key="3">
    <source>
        <dbReference type="Proteomes" id="UP000001844"/>
    </source>
</evidence>
<dbReference type="eggNOG" id="COG3344">
    <property type="taxonomic scope" value="Bacteria"/>
</dbReference>
<dbReference type="SUPFAM" id="SSF56672">
    <property type="entry name" value="DNA/RNA polymerases"/>
    <property type="match status" value="1"/>
</dbReference>
<organism evidence="2 3">
    <name type="scientific">Nitrosococcus halophilus (strain Nc4)</name>
    <dbReference type="NCBI Taxonomy" id="472759"/>
    <lineage>
        <taxon>Bacteria</taxon>
        <taxon>Pseudomonadati</taxon>
        <taxon>Pseudomonadota</taxon>
        <taxon>Gammaproteobacteria</taxon>
        <taxon>Chromatiales</taxon>
        <taxon>Chromatiaceae</taxon>
        <taxon>Nitrosococcus</taxon>
    </lineage>
</organism>
<dbReference type="Proteomes" id="UP000001844">
    <property type="component" value="Chromosome"/>
</dbReference>
<dbReference type="InterPro" id="IPR043502">
    <property type="entry name" value="DNA/RNA_pol_sf"/>
</dbReference>
<dbReference type="HOGENOM" id="CLU_1625339_0_0_6"/>
<dbReference type="PANTHER" id="PTHR34047">
    <property type="entry name" value="NUCLEAR INTRON MATURASE 1, MITOCHONDRIAL-RELATED"/>
    <property type="match status" value="1"/>
</dbReference>
<accession>D5C3P0</accession>
<dbReference type="OrthoDB" id="9793236at2"/>
<gene>
    <name evidence="2" type="ordered locus">Nhal_1900</name>
</gene>